<organism evidence="9 10">
    <name type="scientific">Belnapia rosea</name>
    <dbReference type="NCBI Taxonomy" id="938405"/>
    <lineage>
        <taxon>Bacteria</taxon>
        <taxon>Pseudomonadati</taxon>
        <taxon>Pseudomonadota</taxon>
        <taxon>Alphaproteobacteria</taxon>
        <taxon>Acetobacterales</taxon>
        <taxon>Roseomonadaceae</taxon>
        <taxon>Belnapia</taxon>
    </lineage>
</organism>
<dbReference type="Pfam" id="PF00353">
    <property type="entry name" value="HemolysinCabind"/>
    <property type="match status" value="9"/>
</dbReference>
<evidence type="ECO:0000256" key="7">
    <source>
        <dbReference type="ARBA" id="ARBA00023136"/>
    </source>
</evidence>
<evidence type="ECO:0000256" key="6">
    <source>
        <dbReference type="ARBA" id="ARBA00023026"/>
    </source>
</evidence>
<dbReference type="PROSITE" id="PS00330">
    <property type="entry name" value="HEMOLYSIN_CALCIUM"/>
    <property type="match status" value="2"/>
</dbReference>
<dbReference type="AlphaFoldDB" id="A0A1G7CNU9"/>
<keyword evidence="6" id="KW-0843">Virulence</keyword>
<dbReference type="GO" id="GO:0005576">
    <property type="term" value="C:extracellular region"/>
    <property type="evidence" value="ECO:0007669"/>
    <property type="project" value="UniProtKB-SubCell"/>
</dbReference>
<reference evidence="9 10" key="1">
    <citation type="submission" date="2016-10" db="EMBL/GenBank/DDBJ databases">
        <authorList>
            <person name="de Groot N.N."/>
        </authorList>
    </citation>
    <scope>NUCLEOTIDE SEQUENCE [LARGE SCALE GENOMIC DNA]</scope>
    <source>
        <strain evidence="9 10">CPCC 100156</strain>
    </source>
</reference>
<dbReference type="PANTHER" id="PTHR38340:SF1">
    <property type="entry name" value="S-LAYER PROTEIN"/>
    <property type="match status" value="1"/>
</dbReference>
<feature type="region of interest" description="Disordered" evidence="8">
    <location>
        <begin position="351"/>
        <end position="381"/>
    </location>
</feature>
<dbReference type="GO" id="GO:0005509">
    <property type="term" value="F:calcium ion binding"/>
    <property type="evidence" value="ECO:0007669"/>
    <property type="project" value="InterPro"/>
</dbReference>
<dbReference type="Proteomes" id="UP000198925">
    <property type="component" value="Unassembled WGS sequence"/>
</dbReference>
<evidence type="ECO:0000256" key="5">
    <source>
        <dbReference type="ARBA" id="ARBA00022737"/>
    </source>
</evidence>
<evidence type="ECO:0000256" key="4">
    <source>
        <dbReference type="ARBA" id="ARBA00022656"/>
    </source>
</evidence>
<keyword evidence="7" id="KW-0472">Membrane</keyword>
<dbReference type="PANTHER" id="PTHR38340">
    <property type="entry name" value="S-LAYER PROTEIN"/>
    <property type="match status" value="1"/>
</dbReference>
<keyword evidence="5" id="KW-0677">Repeat</keyword>
<keyword evidence="3" id="KW-0964">Secreted</keyword>
<protein>
    <submittedName>
        <fullName evidence="9">Hemolysin-type calcium-binding repeat-containing protein</fullName>
    </submittedName>
</protein>
<dbReference type="InterPro" id="IPR003995">
    <property type="entry name" value="RTX_toxin_determinant-A"/>
</dbReference>
<evidence type="ECO:0000256" key="3">
    <source>
        <dbReference type="ARBA" id="ARBA00022525"/>
    </source>
</evidence>
<sequence length="878" mass="85238">MAVGREIQAVAKKPNTFDDITVIGSIDQADVSPGTPARLDMSLQDTASAVSASEIAARAALRNPPKASVQDSGARLSEPASRQVTTSQDGQAETFLAATSSLAAADIAYTTIVLTSGNDSRVISESGSFSVQGLGGNDVISVLAGTTGSDLLDGGAGLDRLTGAETDDILIGGAGADTLNGGAGSDTADYSASGAMLVLTLSTSTTSSATSRPSGGDATGDVLSNIENVVGTAFGDLVSGNQLDNQLVGGLGNDTVRGNAGADLLYGDSTTEGAAQGGVDLVDGGDGNDTLHGGAANDSLLGSFGNDELHGDAGDDLLSSSSGDDLLDGGDGNDQFVASIGNDTLYGGAGNDDLNASSGNDEVHGGDGNDTATGADGTDSLAGDAGNDVLAAGIGLDTVTGGDGDDSLDGGQDADQVTGGSGNDTLAGGAGDTIDGGEGIDTLTFANAAGAAGVDLTNGIGSGAAAGASFANIENLTGSGFNDILIGNSLNNTFVGGAGADQMIGQGGLDTADYSASDVAISIQFTATPENPTAAGTGTGGHAAGDSLQLIERVIGSAFADSLNGGGVGEIFVGGLGADLLNGGGGNDTADYSFSTAAVTVNLLAGTASDGDQLTDMENVIGTAFADTLFGSAAANRLEGGTGNDWFRGGAGADTMFGGVGTDTADFSTSDGGVQIQLLDSSDPNSAGVGSALGSTTSDAAGDRFSQIENVVGSGFADLLLGSTIGNKLVSGAGNDSLRGGSGADLLVSNGIGTKLLVGEGIGDGGSPGLDTYRVIGAAGGTTVQISGYQIGEDIELNSLVATPTITTAGGGTARIILFQGSQHNTFINLGLATAVTQETAQAVLDRILAPAGSALDTDGDGRDLIVNSGLTADSPWL</sequence>
<dbReference type="GO" id="GO:0090729">
    <property type="term" value="F:toxin activity"/>
    <property type="evidence" value="ECO:0007669"/>
    <property type="project" value="UniProtKB-KW"/>
</dbReference>
<keyword evidence="10" id="KW-1185">Reference proteome</keyword>
<gene>
    <name evidence="9" type="ORF">SAMN04487779_103410</name>
</gene>
<evidence type="ECO:0000313" key="9">
    <source>
        <dbReference type="EMBL" id="SDE41084.1"/>
    </source>
</evidence>
<keyword evidence="4" id="KW-0800">Toxin</keyword>
<name>A0A1G7CNU9_9PROT</name>
<dbReference type="PRINTS" id="PR00313">
    <property type="entry name" value="CABNDNGRPT"/>
</dbReference>
<dbReference type="InterPro" id="IPR001343">
    <property type="entry name" value="Hemolysn_Ca-bd"/>
</dbReference>
<dbReference type="PRINTS" id="PR01488">
    <property type="entry name" value="RTXTOXINA"/>
</dbReference>
<evidence type="ECO:0000256" key="1">
    <source>
        <dbReference type="ARBA" id="ARBA00004370"/>
    </source>
</evidence>
<feature type="compositionally biased region" description="Polar residues" evidence="8">
    <location>
        <begin position="80"/>
        <end position="89"/>
    </location>
</feature>
<dbReference type="EMBL" id="FMZX01000034">
    <property type="protein sequence ID" value="SDE41084.1"/>
    <property type="molecule type" value="Genomic_DNA"/>
</dbReference>
<feature type="region of interest" description="Disordered" evidence="8">
    <location>
        <begin position="401"/>
        <end position="433"/>
    </location>
</feature>
<dbReference type="InterPro" id="IPR018511">
    <property type="entry name" value="Hemolysin-typ_Ca-bd_CS"/>
</dbReference>
<feature type="compositionally biased region" description="Low complexity" evidence="8">
    <location>
        <begin position="369"/>
        <end position="381"/>
    </location>
</feature>
<accession>A0A1G7CNU9</accession>
<evidence type="ECO:0000313" key="10">
    <source>
        <dbReference type="Proteomes" id="UP000198925"/>
    </source>
</evidence>
<feature type="region of interest" description="Disordered" evidence="8">
    <location>
        <begin position="61"/>
        <end position="89"/>
    </location>
</feature>
<evidence type="ECO:0000256" key="8">
    <source>
        <dbReference type="SAM" id="MobiDB-lite"/>
    </source>
</evidence>
<dbReference type="InterPro" id="IPR050557">
    <property type="entry name" value="RTX_toxin/Mannuronan_C5-epim"/>
</dbReference>
<evidence type="ECO:0000256" key="2">
    <source>
        <dbReference type="ARBA" id="ARBA00004613"/>
    </source>
</evidence>
<comment type="subcellular location">
    <subcellularLocation>
        <location evidence="1">Membrane</location>
    </subcellularLocation>
    <subcellularLocation>
        <location evidence="2">Secreted</location>
    </subcellularLocation>
</comment>
<dbReference type="InterPro" id="IPR011049">
    <property type="entry name" value="Serralysin-like_metalloprot_C"/>
</dbReference>
<proteinExistence type="predicted"/>
<dbReference type="GO" id="GO:0016020">
    <property type="term" value="C:membrane"/>
    <property type="evidence" value="ECO:0007669"/>
    <property type="project" value="UniProtKB-SubCell"/>
</dbReference>
<dbReference type="Gene3D" id="2.150.10.10">
    <property type="entry name" value="Serralysin-like metalloprotease, C-terminal"/>
    <property type="match status" value="6"/>
</dbReference>
<dbReference type="SUPFAM" id="SSF51120">
    <property type="entry name" value="beta-Roll"/>
    <property type="match status" value="7"/>
</dbReference>